<dbReference type="PROSITE" id="PS50203">
    <property type="entry name" value="CALPAIN_CAT"/>
    <property type="match status" value="1"/>
</dbReference>
<dbReference type="AlphaFoldDB" id="A0A6A4YAF2"/>
<gene>
    <name evidence="7" type="ORF">As57867_015334</name>
</gene>
<dbReference type="PANTHER" id="PTHR10183:SF379">
    <property type="entry name" value="CALPAIN-5"/>
    <property type="match status" value="1"/>
</dbReference>
<dbReference type="PANTHER" id="PTHR10183">
    <property type="entry name" value="CALPAIN"/>
    <property type="match status" value="1"/>
</dbReference>
<evidence type="ECO:0000256" key="2">
    <source>
        <dbReference type="ARBA" id="ARBA00022670"/>
    </source>
</evidence>
<dbReference type="InterPro" id="IPR038765">
    <property type="entry name" value="Papain-like_cys_pep_sf"/>
</dbReference>
<evidence type="ECO:0000256" key="4">
    <source>
        <dbReference type="ARBA" id="ARBA00022807"/>
    </source>
</evidence>
<keyword evidence="3" id="KW-0378">Hydrolase</keyword>
<organism evidence="7">
    <name type="scientific">Aphanomyces stellatus</name>
    <dbReference type="NCBI Taxonomy" id="120398"/>
    <lineage>
        <taxon>Eukaryota</taxon>
        <taxon>Sar</taxon>
        <taxon>Stramenopiles</taxon>
        <taxon>Oomycota</taxon>
        <taxon>Saprolegniomycetes</taxon>
        <taxon>Saprolegniales</taxon>
        <taxon>Verrucalvaceae</taxon>
        <taxon>Aphanomyces</taxon>
    </lineage>
</organism>
<protein>
    <recommendedName>
        <fullName evidence="6">Calpain catalytic domain-containing protein</fullName>
    </recommendedName>
</protein>
<dbReference type="SUPFAM" id="SSF54001">
    <property type="entry name" value="Cysteine proteinases"/>
    <property type="match status" value="1"/>
</dbReference>
<dbReference type="OrthoDB" id="79086at2759"/>
<comment type="caution">
    <text evidence="5">Lacks conserved residue(s) required for the propagation of feature annotation.</text>
</comment>
<evidence type="ECO:0000313" key="7">
    <source>
        <dbReference type="EMBL" id="KAF0693669.1"/>
    </source>
</evidence>
<feature type="non-terminal residue" evidence="7">
    <location>
        <position position="335"/>
    </location>
</feature>
<evidence type="ECO:0000256" key="1">
    <source>
        <dbReference type="ARBA" id="ARBA00007623"/>
    </source>
</evidence>
<evidence type="ECO:0000256" key="3">
    <source>
        <dbReference type="ARBA" id="ARBA00022801"/>
    </source>
</evidence>
<dbReference type="EMBL" id="VJMH01005663">
    <property type="protein sequence ID" value="KAF0693669.1"/>
    <property type="molecule type" value="Genomic_DNA"/>
</dbReference>
<dbReference type="Pfam" id="PF00648">
    <property type="entry name" value="Peptidase_C2"/>
    <property type="match status" value="1"/>
</dbReference>
<name>A0A6A4YAF2_9STRA</name>
<dbReference type="GO" id="GO:0006508">
    <property type="term" value="P:proteolysis"/>
    <property type="evidence" value="ECO:0007669"/>
    <property type="project" value="UniProtKB-KW"/>
</dbReference>
<dbReference type="GO" id="GO:0004198">
    <property type="term" value="F:calcium-dependent cysteine-type endopeptidase activity"/>
    <property type="evidence" value="ECO:0007669"/>
    <property type="project" value="InterPro"/>
</dbReference>
<evidence type="ECO:0000259" key="6">
    <source>
        <dbReference type="PROSITE" id="PS50203"/>
    </source>
</evidence>
<keyword evidence="2" id="KW-0645">Protease</keyword>
<reference evidence="7" key="1">
    <citation type="submission" date="2019-06" db="EMBL/GenBank/DDBJ databases">
        <title>Genomics analysis of Aphanomyces spp. identifies a new class of oomycete effector associated with host adaptation.</title>
        <authorList>
            <person name="Gaulin E."/>
        </authorList>
    </citation>
    <scope>NUCLEOTIDE SEQUENCE</scope>
    <source>
        <strain evidence="7">CBS 578.67</strain>
    </source>
</reference>
<feature type="domain" description="Calpain catalytic" evidence="6">
    <location>
        <begin position="120"/>
        <end position="275"/>
    </location>
</feature>
<evidence type="ECO:0000256" key="5">
    <source>
        <dbReference type="PROSITE-ProRule" id="PRU00239"/>
    </source>
</evidence>
<sequence length="335" mass="37207">MSEIFAGVYCLTNATESPWQVSYAIDNSTRDAYDVVLDFTGSTNVVVQATNTLQTTLHVGSYARASAEVVRVSAWNRCAICFNYSSNRVNEVPGTSGDDMDHTTRTQETLYTIDLDHQIHYVDASFPPQRSSLGPTYMKVLPLVWKHYTAEYERPFPLLRSDGAASTLIGGDDLFVSLDMKCALRILAERPDILSNLFFTHKGYHKVSLHRQGQPIRVLVDGYIPCLVGGCPVLMKCLEGAAWPLLLQKAYSKLHGGYSQVLSIPVSQILEECFGYPRIEFGRIPGGDGLELAHRMRVVLQFGHMVYVTLNINNKSTHDTVVLRVDVDASNLPTA</sequence>
<comment type="similarity">
    <text evidence="1">Belongs to the peptidase C2 family.</text>
</comment>
<comment type="caution">
    <text evidence="7">The sequence shown here is derived from an EMBL/GenBank/DDBJ whole genome shotgun (WGS) entry which is preliminary data.</text>
</comment>
<accession>A0A6A4YAF2</accession>
<keyword evidence="4" id="KW-0788">Thiol protease</keyword>
<dbReference type="InterPro" id="IPR022684">
    <property type="entry name" value="Calpain_cysteine_protease"/>
</dbReference>
<proteinExistence type="inferred from homology"/>
<dbReference type="InterPro" id="IPR001300">
    <property type="entry name" value="Peptidase_C2_calpain_cat"/>
</dbReference>